<feature type="repeat" description="RCC1" evidence="11">
    <location>
        <begin position="13"/>
        <end position="65"/>
    </location>
</feature>
<dbReference type="PANTHER" id="PTHR11042:SF160">
    <property type="entry name" value="EUKARYOTIC TRANSLATION INITIATION FACTOR 2-ALPHA KINASE 1"/>
    <property type="match status" value="1"/>
</dbReference>
<dbReference type="GO" id="GO:0017148">
    <property type="term" value="P:negative regulation of translation"/>
    <property type="evidence" value="ECO:0007669"/>
    <property type="project" value="UniProtKB-KW"/>
</dbReference>
<dbReference type="AlphaFoldDB" id="A0A7R9Q2R8"/>
<comment type="catalytic activity">
    <reaction evidence="9">
        <text>L-threonyl-[protein] + ATP = O-phospho-L-threonyl-[protein] + ADP + H(+)</text>
        <dbReference type="Rhea" id="RHEA:46608"/>
        <dbReference type="Rhea" id="RHEA-COMP:11060"/>
        <dbReference type="Rhea" id="RHEA-COMP:11605"/>
        <dbReference type="ChEBI" id="CHEBI:15378"/>
        <dbReference type="ChEBI" id="CHEBI:30013"/>
        <dbReference type="ChEBI" id="CHEBI:30616"/>
        <dbReference type="ChEBI" id="CHEBI:61977"/>
        <dbReference type="ChEBI" id="CHEBI:456216"/>
        <dbReference type="EC" id="2.7.11.1"/>
    </reaction>
    <physiologicalReaction direction="left-to-right" evidence="9">
        <dbReference type="Rhea" id="RHEA:46609"/>
    </physiologicalReaction>
</comment>
<evidence type="ECO:0000256" key="8">
    <source>
        <dbReference type="ARBA" id="ARBA00037982"/>
    </source>
</evidence>
<protein>
    <recommendedName>
        <fullName evidence="1">non-specific serine/threonine protein kinase</fullName>
        <ecNumber evidence="1">2.7.11.1</ecNumber>
    </recommendedName>
</protein>
<reference evidence="15" key="1">
    <citation type="submission" date="2020-11" db="EMBL/GenBank/DDBJ databases">
        <authorList>
            <person name="Tran Van P."/>
        </authorList>
    </citation>
    <scope>NUCLEOTIDE SEQUENCE</scope>
</reference>
<feature type="non-terminal residue" evidence="15">
    <location>
        <position position="406"/>
    </location>
</feature>
<dbReference type="OrthoDB" id="10256179at2759"/>
<dbReference type="Gene3D" id="1.10.510.10">
    <property type="entry name" value="Transferase(Phosphotransferase) domain 1"/>
    <property type="match status" value="1"/>
</dbReference>
<dbReference type="InterPro" id="IPR009091">
    <property type="entry name" value="RCC1/BLIP-II"/>
</dbReference>
<evidence type="ECO:0000256" key="12">
    <source>
        <dbReference type="PROSITE-ProRule" id="PRU10141"/>
    </source>
</evidence>
<keyword evidence="16" id="KW-1185">Reference proteome</keyword>
<dbReference type="GO" id="GO:0005524">
    <property type="term" value="F:ATP binding"/>
    <property type="evidence" value="ECO:0007669"/>
    <property type="project" value="UniProtKB-UniRule"/>
</dbReference>
<sequence>CGYEHTLALDSDGRAYAWGDNNCGQIGCRYKSYYIWTPIEIEFSNNYKIQSIYCCYNSSFAITSDGHVFSWGNNYDHELGHNINDDKQENENTILYPTKNEDNSNINDNLNDSNFKTQFIEMSAIGSGGFGTVFKVKHRLDDKIYAVKRLQFGDFNEENKLKVLREVKSLAKLDTDFVVKYYNSWLESNHLYIQMEFCAQNLRSLLTDKAIVFARQPEDEMNIFEYFISCQIFTELLESVQYLHESNPVIIHRDLKPGNILIDPNFKCNRCVKLCDFGLATAHNTDGHTDSRYEHSVVGTRRYIAPEVYSGKYNHKSDIYSLYIIGEQLFDIDFQSSQTFQANESVLKSYLLCIYRTLLAMMSTPFWRQRPECRQVLAKHKEWSIDKTVVTKQKEFNSRLIGIITV</sequence>
<evidence type="ECO:0000256" key="13">
    <source>
        <dbReference type="RuleBase" id="RU000304"/>
    </source>
</evidence>
<dbReference type="PROSITE" id="PS00107">
    <property type="entry name" value="PROTEIN_KINASE_ATP"/>
    <property type="match status" value="1"/>
</dbReference>
<evidence type="ECO:0000259" key="14">
    <source>
        <dbReference type="PROSITE" id="PS50011"/>
    </source>
</evidence>
<feature type="repeat" description="RCC1" evidence="11">
    <location>
        <begin position="66"/>
        <end position="138"/>
    </location>
</feature>
<dbReference type="PROSITE" id="PS00108">
    <property type="entry name" value="PROTEIN_KINASE_ST"/>
    <property type="match status" value="1"/>
</dbReference>
<evidence type="ECO:0000256" key="11">
    <source>
        <dbReference type="PROSITE-ProRule" id="PRU00235"/>
    </source>
</evidence>
<evidence type="ECO:0000256" key="4">
    <source>
        <dbReference type="ARBA" id="ARBA00022741"/>
    </source>
</evidence>
<dbReference type="Gene3D" id="3.30.200.20">
    <property type="entry name" value="Phosphorylase Kinase, domain 1"/>
    <property type="match status" value="1"/>
</dbReference>
<dbReference type="GO" id="GO:0005634">
    <property type="term" value="C:nucleus"/>
    <property type="evidence" value="ECO:0007669"/>
    <property type="project" value="TreeGrafter"/>
</dbReference>
<evidence type="ECO:0000256" key="7">
    <source>
        <dbReference type="ARBA" id="ARBA00023193"/>
    </source>
</evidence>
<dbReference type="InterPro" id="IPR017441">
    <property type="entry name" value="Protein_kinase_ATP_BS"/>
</dbReference>
<evidence type="ECO:0000256" key="9">
    <source>
        <dbReference type="ARBA" id="ARBA00048659"/>
    </source>
</evidence>
<dbReference type="EMBL" id="OC862330">
    <property type="protein sequence ID" value="CAD7630135.1"/>
    <property type="molecule type" value="Genomic_DNA"/>
</dbReference>
<proteinExistence type="inferred from homology"/>
<keyword evidence="2 13" id="KW-0723">Serine/threonine-protein kinase</keyword>
<dbReference type="PANTHER" id="PTHR11042">
    <property type="entry name" value="EUKARYOTIC TRANSLATION INITIATION FACTOR 2-ALPHA KINASE EIF2-ALPHA KINASE -RELATED"/>
    <property type="match status" value="1"/>
</dbReference>
<gene>
    <name evidence="15" type="ORF">OSB1V03_LOCUS10548</name>
</gene>
<evidence type="ECO:0000256" key="5">
    <source>
        <dbReference type="ARBA" id="ARBA00022777"/>
    </source>
</evidence>
<feature type="domain" description="Protein kinase" evidence="14">
    <location>
        <begin position="119"/>
        <end position="383"/>
    </location>
</feature>
<dbReference type="EMBL" id="CAJPIZ010007755">
    <property type="protein sequence ID" value="CAG2110565.1"/>
    <property type="molecule type" value="Genomic_DNA"/>
</dbReference>
<evidence type="ECO:0000256" key="2">
    <source>
        <dbReference type="ARBA" id="ARBA00022527"/>
    </source>
</evidence>
<evidence type="ECO:0000256" key="6">
    <source>
        <dbReference type="ARBA" id="ARBA00022840"/>
    </source>
</evidence>
<dbReference type="InterPro" id="IPR000719">
    <property type="entry name" value="Prot_kinase_dom"/>
</dbReference>
<evidence type="ECO:0000256" key="10">
    <source>
        <dbReference type="ARBA" id="ARBA00048977"/>
    </source>
</evidence>
<dbReference type="InterPro" id="IPR011009">
    <property type="entry name" value="Kinase-like_dom_sf"/>
</dbReference>
<dbReference type="Pfam" id="PF13540">
    <property type="entry name" value="RCC1_2"/>
    <property type="match status" value="2"/>
</dbReference>
<organism evidence="15">
    <name type="scientific">Medioppia subpectinata</name>
    <dbReference type="NCBI Taxonomy" id="1979941"/>
    <lineage>
        <taxon>Eukaryota</taxon>
        <taxon>Metazoa</taxon>
        <taxon>Ecdysozoa</taxon>
        <taxon>Arthropoda</taxon>
        <taxon>Chelicerata</taxon>
        <taxon>Arachnida</taxon>
        <taxon>Acari</taxon>
        <taxon>Acariformes</taxon>
        <taxon>Sarcoptiformes</taxon>
        <taxon>Oribatida</taxon>
        <taxon>Brachypylina</taxon>
        <taxon>Oppioidea</taxon>
        <taxon>Oppiidae</taxon>
        <taxon>Medioppia</taxon>
    </lineage>
</organism>
<evidence type="ECO:0000313" key="15">
    <source>
        <dbReference type="EMBL" id="CAD7630135.1"/>
    </source>
</evidence>
<comment type="similarity">
    <text evidence="8">Belongs to the protein kinase superfamily. Ser/Thr protein kinase family. GCN2 subfamily.</text>
</comment>
<dbReference type="Gene3D" id="2.130.10.30">
    <property type="entry name" value="Regulator of chromosome condensation 1/beta-lactamase-inhibitor protein II"/>
    <property type="match status" value="1"/>
</dbReference>
<keyword evidence="6 12" id="KW-0067">ATP-binding</keyword>
<comment type="catalytic activity">
    <reaction evidence="10">
        <text>L-seryl-[protein] + ATP = O-phospho-L-seryl-[protein] + ADP + H(+)</text>
        <dbReference type="Rhea" id="RHEA:17989"/>
        <dbReference type="Rhea" id="RHEA-COMP:9863"/>
        <dbReference type="Rhea" id="RHEA-COMP:11604"/>
        <dbReference type="ChEBI" id="CHEBI:15378"/>
        <dbReference type="ChEBI" id="CHEBI:29999"/>
        <dbReference type="ChEBI" id="CHEBI:30616"/>
        <dbReference type="ChEBI" id="CHEBI:83421"/>
        <dbReference type="ChEBI" id="CHEBI:456216"/>
        <dbReference type="EC" id="2.7.11.1"/>
    </reaction>
    <physiologicalReaction direction="left-to-right" evidence="10">
        <dbReference type="Rhea" id="RHEA:17990"/>
    </physiologicalReaction>
</comment>
<keyword evidence="5" id="KW-0418">Kinase</keyword>
<keyword evidence="7" id="KW-0652">Protein synthesis inhibitor</keyword>
<dbReference type="GO" id="GO:0005737">
    <property type="term" value="C:cytoplasm"/>
    <property type="evidence" value="ECO:0007669"/>
    <property type="project" value="TreeGrafter"/>
</dbReference>
<dbReference type="PRINTS" id="PR00633">
    <property type="entry name" value="RCCNDNSATION"/>
</dbReference>
<keyword evidence="4 12" id="KW-0547">Nucleotide-binding</keyword>
<dbReference type="InterPro" id="IPR000408">
    <property type="entry name" value="Reg_chr_condens"/>
</dbReference>
<dbReference type="InterPro" id="IPR008271">
    <property type="entry name" value="Ser/Thr_kinase_AS"/>
</dbReference>
<evidence type="ECO:0000256" key="1">
    <source>
        <dbReference type="ARBA" id="ARBA00012513"/>
    </source>
</evidence>
<dbReference type="GO" id="GO:0004694">
    <property type="term" value="F:eukaryotic translation initiation factor 2alpha kinase activity"/>
    <property type="evidence" value="ECO:0007669"/>
    <property type="project" value="TreeGrafter"/>
</dbReference>
<keyword evidence="3" id="KW-0808">Transferase</keyword>
<dbReference type="SUPFAM" id="SSF50985">
    <property type="entry name" value="RCC1/BLIP-II"/>
    <property type="match status" value="1"/>
</dbReference>
<dbReference type="Pfam" id="PF00069">
    <property type="entry name" value="Pkinase"/>
    <property type="match status" value="1"/>
</dbReference>
<accession>A0A7R9Q2R8</accession>
<dbReference type="EC" id="2.7.11.1" evidence="1"/>
<dbReference type="InterPro" id="IPR050339">
    <property type="entry name" value="CC_SR_Kinase"/>
</dbReference>
<dbReference type="PROSITE" id="PS50011">
    <property type="entry name" value="PROTEIN_KINASE_DOM"/>
    <property type="match status" value="1"/>
</dbReference>
<dbReference type="SUPFAM" id="SSF56112">
    <property type="entry name" value="Protein kinase-like (PK-like)"/>
    <property type="match status" value="1"/>
</dbReference>
<dbReference type="PROSITE" id="PS50012">
    <property type="entry name" value="RCC1_3"/>
    <property type="match status" value="2"/>
</dbReference>
<feature type="binding site" evidence="12">
    <location>
        <position position="148"/>
    </location>
    <ligand>
        <name>ATP</name>
        <dbReference type="ChEBI" id="CHEBI:30616"/>
    </ligand>
</feature>
<name>A0A7R9Q2R8_9ACAR</name>
<feature type="non-terminal residue" evidence="15">
    <location>
        <position position="1"/>
    </location>
</feature>
<evidence type="ECO:0000256" key="3">
    <source>
        <dbReference type="ARBA" id="ARBA00022679"/>
    </source>
</evidence>
<dbReference type="Proteomes" id="UP000759131">
    <property type="component" value="Unassembled WGS sequence"/>
</dbReference>
<dbReference type="SMART" id="SM00220">
    <property type="entry name" value="S_TKc"/>
    <property type="match status" value="1"/>
</dbReference>
<evidence type="ECO:0000313" key="16">
    <source>
        <dbReference type="Proteomes" id="UP000759131"/>
    </source>
</evidence>